<feature type="non-terminal residue" evidence="1">
    <location>
        <position position="166"/>
    </location>
</feature>
<evidence type="ECO:0000313" key="1">
    <source>
        <dbReference type="EMBL" id="RLG70683.1"/>
    </source>
</evidence>
<name>A0A497JKK1_9ARCH</name>
<dbReference type="Proteomes" id="UP000278031">
    <property type="component" value="Unassembled WGS sequence"/>
</dbReference>
<accession>A0A497JKK1</accession>
<dbReference type="EMBL" id="QMWP01000040">
    <property type="protein sequence ID" value="RLG70683.1"/>
    <property type="molecule type" value="Genomic_DNA"/>
</dbReference>
<comment type="caution">
    <text evidence="1">The sequence shown here is derived from an EMBL/GenBank/DDBJ whole genome shotgun (WGS) entry which is preliminary data.</text>
</comment>
<gene>
    <name evidence="1" type="ORF">DRO04_01410</name>
</gene>
<protein>
    <submittedName>
        <fullName evidence="1">Uncharacterized protein</fullName>
    </submittedName>
</protein>
<sequence length="166" mass="18353">MGDFGGMWKATKRTLIILSIIMALLGASGFVYASQVYVIRVSYRIKPLSQASVNAEFSLGEILAGESGTKTHQNAITVTLNKQIWYDIHFKLDGNLTELQQVFDSLTIQIYDSGGVRAEISLTNPEAIYSMMGKQTNTFSIKIDYAVKADAEETTGTFNIQVWITP</sequence>
<organism evidence="1 2">
    <name type="scientific">Candidatus Iainarchaeum sp</name>
    <dbReference type="NCBI Taxonomy" id="3101447"/>
    <lineage>
        <taxon>Archaea</taxon>
        <taxon>Candidatus Iainarchaeota</taxon>
        <taxon>Candidatus Iainarchaeia</taxon>
        <taxon>Candidatus Iainarchaeales</taxon>
        <taxon>Candidatus Iainarchaeaceae</taxon>
        <taxon>Candidatus Iainarchaeum</taxon>
    </lineage>
</organism>
<dbReference type="AlphaFoldDB" id="A0A497JKK1"/>
<proteinExistence type="predicted"/>
<reference evidence="1 2" key="1">
    <citation type="submission" date="2018-06" db="EMBL/GenBank/DDBJ databases">
        <title>Extensive metabolic versatility and redundancy in microbially diverse, dynamic hydrothermal sediments.</title>
        <authorList>
            <person name="Dombrowski N."/>
            <person name="Teske A."/>
            <person name="Baker B.J."/>
        </authorList>
    </citation>
    <scope>NUCLEOTIDE SEQUENCE [LARGE SCALE GENOMIC DNA]</scope>
    <source>
        <strain evidence="1">B51_G17</strain>
    </source>
</reference>
<evidence type="ECO:0000313" key="2">
    <source>
        <dbReference type="Proteomes" id="UP000278031"/>
    </source>
</evidence>